<gene>
    <name evidence="5" type="ORF">DNH61_09675</name>
</gene>
<dbReference type="OrthoDB" id="8660908at2"/>
<proteinExistence type="predicted"/>
<dbReference type="InterPro" id="IPR039448">
    <property type="entry name" value="Beta_helix"/>
</dbReference>
<dbReference type="Gene3D" id="2.160.20.10">
    <property type="entry name" value="Single-stranded right-handed beta-helix, Pectin lyase-like"/>
    <property type="match status" value="1"/>
</dbReference>
<evidence type="ECO:0000313" key="5">
    <source>
        <dbReference type="EMBL" id="PZD96165.1"/>
    </source>
</evidence>
<feature type="domain" description="Right handed beta helix" evidence="4">
    <location>
        <begin position="122"/>
        <end position="304"/>
    </location>
</feature>
<dbReference type="EMBL" id="QKRB01000042">
    <property type="protein sequence ID" value="PZD96165.1"/>
    <property type="molecule type" value="Genomic_DNA"/>
</dbReference>
<evidence type="ECO:0000256" key="1">
    <source>
        <dbReference type="ARBA" id="ARBA00004613"/>
    </source>
</evidence>
<dbReference type="PANTHER" id="PTHR40088:SF2">
    <property type="entry name" value="SECRETED SUGAR HYDROLASE"/>
    <property type="match status" value="1"/>
</dbReference>
<keyword evidence="6" id="KW-1185">Reference proteome</keyword>
<evidence type="ECO:0000256" key="2">
    <source>
        <dbReference type="ARBA" id="ARBA00022525"/>
    </source>
</evidence>
<dbReference type="GO" id="GO:0005576">
    <property type="term" value="C:extracellular region"/>
    <property type="evidence" value="ECO:0007669"/>
    <property type="project" value="UniProtKB-SubCell"/>
</dbReference>
<evidence type="ECO:0000313" key="6">
    <source>
        <dbReference type="Proteomes" id="UP000249522"/>
    </source>
</evidence>
<reference evidence="5 6" key="1">
    <citation type="submission" date="2018-06" db="EMBL/GenBank/DDBJ databases">
        <title>Paenibacillus imtechensis sp. nov.</title>
        <authorList>
            <person name="Pinnaka A.K."/>
            <person name="Singh H."/>
            <person name="Kaur M."/>
        </authorList>
    </citation>
    <scope>NUCLEOTIDE SEQUENCE [LARGE SCALE GENOMIC DNA]</scope>
    <source>
        <strain evidence="5 6">SMB1</strain>
    </source>
</reference>
<dbReference type="GO" id="GO:0016837">
    <property type="term" value="F:carbon-oxygen lyase activity, acting on polysaccharides"/>
    <property type="evidence" value="ECO:0007669"/>
    <property type="project" value="TreeGrafter"/>
</dbReference>
<sequence>MQMRRTSNRFVVGVLLLAAALMSMPTITYGAGKSYYVSVNGNDKNDGLSVNRPLATINRAVMLVKPGDTIYVRGGTHRLERTVSPTVSGTASQRITLRSYGNEKVVIDASNANNGDEGTKALRFDNVAYWTVSKINVTKAPGFGISIQNKSHDIRIESLDTHHNGGTGLQIETGAYNNYINAVNSYFNYDEKTGGEHADGFANKSGAHSNIFNRCKAWNNSDDGWDFWGGGNSQVTKSEAFNNGFDANGKPFPEGDGNGFKLGGHSAGGWSGNVTVRTSLAYNNYATGFLWNGASRGNTLLNTTAYNNNRGRLSYAYNYRFENNDIIQNSISAGTGGVKLAGNVSDSYNSWNLGLDQAMFKNTDMKSREFLYLNEKSYYRNKGKRVGLSAHELPDLGAFEFGREWRE</sequence>
<dbReference type="InterPro" id="IPR052052">
    <property type="entry name" value="Polysaccharide_Lyase_9"/>
</dbReference>
<keyword evidence="3" id="KW-0732">Signal</keyword>
<dbReference type="PANTHER" id="PTHR40088">
    <property type="entry name" value="PECTATE LYASE (EUROFUNG)"/>
    <property type="match status" value="1"/>
</dbReference>
<dbReference type="InterPro" id="IPR011050">
    <property type="entry name" value="Pectin_lyase_fold/virulence"/>
</dbReference>
<name>A0A2W1LMQ0_9BACL</name>
<dbReference type="Proteomes" id="UP000249522">
    <property type="component" value="Unassembled WGS sequence"/>
</dbReference>
<comment type="subcellular location">
    <subcellularLocation>
        <location evidence="1">Secreted</location>
    </subcellularLocation>
</comment>
<evidence type="ECO:0000259" key="4">
    <source>
        <dbReference type="Pfam" id="PF13229"/>
    </source>
</evidence>
<protein>
    <recommendedName>
        <fullName evidence="4">Right handed beta helix domain-containing protein</fullName>
    </recommendedName>
</protein>
<dbReference type="AlphaFoldDB" id="A0A2W1LMQ0"/>
<dbReference type="Pfam" id="PF13229">
    <property type="entry name" value="Beta_helix"/>
    <property type="match status" value="1"/>
</dbReference>
<accession>A0A2W1LMQ0</accession>
<organism evidence="5 6">
    <name type="scientific">Paenibacillus sambharensis</name>
    <dbReference type="NCBI Taxonomy" id="1803190"/>
    <lineage>
        <taxon>Bacteria</taxon>
        <taxon>Bacillati</taxon>
        <taxon>Bacillota</taxon>
        <taxon>Bacilli</taxon>
        <taxon>Bacillales</taxon>
        <taxon>Paenibacillaceae</taxon>
        <taxon>Paenibacillus</taxon>
    </lineage>
</organism>
<dbReference type="SUPFAM" id="SSF51126">
    <property type="entry name" value="Pectin lyase-like"/>
    <property type="match status" value="1"/>
</dbReference>
<keyword evidence="2" id="KW-0964">Secreted</keyword>
<dbReference type="InterPro" id="IPR006626">
    <property type="entry name" value="PbH1"/>
</dbReference>
<evidence type="ECO:0000256" key="3">
    <source>
        <dbReference type="ARBA" id="ARBA00022729"/>
    </source>
</evidence>
<dbReference type="SMART" id="SM00710">
    <property type="entry name" value="PbH1"/>
    <property type="match status" value="6"/>
</dbReference>
<dbReference type="InterPro" id="IPR012334">
    <property type="entry name" value="Pectin_lyas_fold"/>
</dbReference>
<comment type="caution">
    <text evidence="5">The sequence shown here is derived from an EMBL/GenBank/DDBJ whole genome shotgun (WGS) entry which is preliminary data.</text>
</comment>